<feature type="domain" description="Ig-like" evidence="12">
    <location>
        <begin position="133"/>
        <end position="232"/>
    </location>
</feature>
<dbReference type="PANTHER" id="PTHR45889">
    <property type="entry name" value="IG-LIKE DOMAIN-CONTAINING PROTEIN"/>
    <property type="match status" value="1"/>
</dbReference>
<dbReference type="FunFam" id="2.60.40.10:FF:000013">
    <property type="entry name" value="cell adhesion molecule 1 isoform X1"/>
    <property type="match status" value="1"/>
</dbReference>
<keyword evidence="3 10" id="KW-0812">Transmembrane</keyword>
<dbReference type="GeneID" id="116957460"/>
<dbReference type="InterPro" id="IPR003599">
    <property type="entry name" value="Ig_sub"/>
</dbReference>
<proteinExistence type="inferred from homology"/>
<dbReference type="InterPro" id="IPR003585">
    <property type="entry name" value="Neurexin-like"/>
</dbReference>
<dbReference type="SMART" id="SM00409">
    <property type="entry name" value="IG"/>
    <property type="match status" value="3"/>
</dbReference>
<feature type="transmembrane region" description="Helical" evidence="10">
    <location>
        <begin position="335"/>
        <end position="355"/>
    </location>
</feature>
<dbReference type="GO" id="GO:0007156">
    <property type="term" value="P:homophilic cell adhesion via plasma membrane adhesion molecules"/>
    <property type="evidence" value="ECO:0007669"/>
    <property type="project" value="TreeGrafter"/>
</dbReference>
<protein>
    <submittedName>
        <fullName evidence="14">Cell adhesion molecule 2-like isoform X2</fullName>
    </submittedName>
</protein>
<evidence type="ECO:0000256" key="5">
    <source>
        <dbReference type="ARBA" id="ARBA00022737"/>
    </source>
</evidence>
<keyword evidence="7 10" id="KW-0472">Membrane</keyword>
<keyword evidence="9" id="KW-0393">Immunoglobulin domain</keyword>
<dbReference type="Pfam" id="PF07686">
    <property type="entry name" value="V-set"/>
    <property type="match status" value="1"/>
</dbReference>
<dbReference type="PROSITE" id="PS50835">
    <property type="entry name" value="IG_LIKE"/>
    <property type="match status" value="3"/>
</dbReference>
<evidence type="ECO:0000256" key="2">
    <source>
        <dbReference type="ARBA" id="ARBA00007810"/>
    </source>
</evidence>
<comment type="subcellular location">
    <subcellularLocation>
        <location evidence="1">Membrane</location>
        <topology evidence="1">Single-pass type I membrane protein</topology>
    </subcellularLocation>
</comment>
<dbReference type="InterPro" id="IPR013783">
    <property type="entry name" value="Ig-like_fold"/>
</dbReference>
<keyword evidence="13" id="KW-1185">Reference proteome</keyword>
<dbReference type="RefSeq" id="XP_032835524.1">
    <property type="nucleotide sequence ID" value="XM_032979633.1"/>
</dbReference>
<evidence type="ECO:0000256" key="3">
    <source>
        <dbReference type="ARBA" id="ARBA00022692"/>
    </source>
</evidence>
<feature type="domain" description="Ig-like" evidence="12">
    <location>
        <begin position="20"/>
        <end position="123"/>
    </location>
</feature>
<dbReference type="InterPro" id="IPR007110">
    <property type="entry name" value="Ig-like_dom"/>
</dbReference>
<dbReference type="Gene3D" id="2.60.40.10">
    <property type="entry name" value="Immunoglobulins"/>
    <property type="match status" value="3"/>
</dbReference>
<dbReference type="PANTHER" id="PTHR45889:SF8">
    <property type="entry name" value="IG-LIKE DOMAIN-CONTAINING PROTEIN"/>
    <property type="match status" value="1"/>
</dbReference>
<accession>A0AAJ7UFV0</accession>
<dbReference type="Proteomes" id="UP001318040">
    <property type="component" value="Chromosome 3"/>
</dbReference>
<feature type="domain" description="Ig-like" evidence="12">
    <location>
        <begin position="237"/>
        <end position="320"/>
    </location>
</feature>
<dbReference type="InterPro" id="IPR003598">
    <property type="entry name" value="Ig_sub2"/>
</dbReference>
<evidence type="ECO:0000259" key="12">
    <source>
        <dbReference type="PROSITE" id="PS50835"/>
    </source>
</evidence>
<evidence type="ECO:0000256" key="6">
    <source>
        <dbReference type="ARBA" id="ARBA00022989"/>
    </source>
</evidence>
<evidence type="ECO:0000256" key="7">
    <source>
        <dbReference type="ARBA" id="ARBA00023136"/>
    </source>
</evidence>
<dbReference type="InterPro" id="IPR013162">
    <property type="entry name" value="CD80_C2-set"/>
</dbReference>
<evidence type="ECO:0000256" key="8">
    <source>
        <dbReference type="ARBA" id="ARBA00023157"/>
    </source>
</evidence>
<evidence type="ECO:0000313" key="13">
    <source>
        <dbReference type="Proteomes" id="UP001318040"/>
    </source>
</evidence>
<feature type="chain" id="PRO_5042476879" evidence="11">
    <location>
        <begin position="25"/>
        <end position="402"/>
    </location>
</feature>
<dbReference type="AlphaFoldDB" id="A0AAJ7UFV0"/>
<feature type="signal peptide" evidence="11">
    <location>
        <begin position="1"/>
        <end position="24"/>
    </location>
</feature>
<dbReference type="InterPro" id="IPR036179">
    <property type="entry name" value="Ig-like_dom_sf"/>
</dbReference>
<evidence type="ECO:0000256" key="4">
    <source>
        <dbReference type="ARBA" id="ARBA00022729"/>
    </source>
</evidence>
<dbReference type="InterPro" id="IPR003597">
    <property type="entry name" value="Ig_C1-set"/>
</dbReference>
<dbReference type="Pfam" id="PF08205">
    <property type="entry name" value="C2-set_2"/>
    <property type="match status" value="1"/>
</dbReference>
<evidence type="ECO:0000256" key="1">
    <source>
        <dbReference type="ARBA" id="ARBA00004479"/>
    </source>
</evidence>
<evidence type="ECO:0000256" key="10">
    <source>
        <dbReference type="SAM" id="Phobius"/>
    </source>
</evidence>
<dbReference type="Pfam" id="PF13927">
    <property type="entry name" value="Ig_3"/>
    <property type="match status" value="1"/>
</dbReference>
<comment type="similarity">
    <text evidence="2">Belongs to the nectin family.</text>
</comment>
<evidence type="ECO:0000256" key="11">
    <source>
        <dbReference type="SAM" id="SignalP"/>
    </source>
</evidence>
<name>A0AAJ7UFV0_PETMA</name>
<keyword evidence="5" id="KW-0677">Repeat</keyword>
<gene>
    <name evidence="14" type="primary">LOC116957460</name>
</gene>
<keyword evidence="6 10" id="KW-1133">Transmembrane helix</keyword>
<dbReference type="SMART" id="SM00294">
    <property type="entry name" value="4.1m"/>
    <property type="match status" value="1"/>
</dbReference>
<dbReference type="GO" id="GO:0016020">
    <property type="term" value="C:membrane"/>
    <property type="evidence" value="ECO:0007669"/>
    <property type="project" value="UniProtKB-SubCell"/>
</dbReference>
<sequence>MMGRMRLLLLCSSLCAVAFPHVESQKNNNKGHVRAWANRNGTLVEGEELQLSCHVDHTDGSPIQWSNPAQQTLFFENKKALKDVRIELVRHTHRELHISVSNVTLSDEGDYTCALFTRPIRLASTYVTILVPPKQPVMSSIQGPIEQGDRVRLTCRTRGSKPVANIRWFRGNKEIEAGETTWEVEENGRTSSLVSHVEFLAAPEDDGAPVTCQVEHPALRGGPPLRSHRSLEVLYKPIINIIASSRSVREGDKLELICNATSKPSPERVQWVRVDGEMPERANVSGTKLLLAALNKTDNGTYRCEASNRVGSSTDEYTLVVQDMVPLAARGADHAVVGGVVAVAVFATLCLLVILGRYLARHKGTYLTNEAKGAEGTQEADTPIVGADGVQNNTEEKKEYFI</sequence>
<dbReference type="PIRSF" id="PIRSF000615">
    <property type="entry name" value="TyrPK_CSF1-R"/>
    <property type="match status" value="1"/>
</dbReference>
<dbReference type="SMART" id="SM00408">
    <property type="entry name" value="IGc2"/>
    <property type="match status" value="3"/>
</dbReference>
<evidence type="ECO:0000256" key="9">
    <source>
        <dbReference type="ARBA" id="ARBA00023319"/>
    </source>
</evidence>
<dbReference type="InterPro" id="IPR013106">
    <property type="entry name" value="Ig_V-set"/>
</dbReference>
<dbReference type="SUPFAM" id="SSF48726">
    <property type="entry name" value="Immunoglobulin"/>
    <property type="match status" value="3"/>
</dbReference>
<keyword evidence="8" id="KW-1015">Disulfide bond</keyword>
<keyword evidence="4 11" id="KW-0732">Signal</keyword>
<reference evidence="14" key="1">
    <citation type="submission" date="2025-08" db="UniProtKB">
        <authorList>
            <consortium name="RefSeq"/>
        </authorList>
    </citation>
    <scope>IDENTIFICATION</scope>
    <source>
        <tissue evidence="14">Sperm</tissue>
    </source>
</reference>
<evidence type="ECO:0000313" key="14">
    <source>
        <dbReference type="RefSeq" id="XP_032835524.1"/>
    </source>
</evidence>
<organism evidence="13 14">
    <name type="scientific">Petromyzon marinus</name>
    <name type="common">Sea lamprey</name>
    <dbReference type="NCBI Taxonomy" id="7757"/>
    <lineage>
        <taxon>Eukaryota</taxon>
        <taxon>Metazoa</taxon>
        <taxon>Chordata</taxon>
        <taxon>Craniata</taxon>
        <taxon>Vertebrata</taxon>
        <taxon>Cyclostomata</taxon>
        <taxon>Hyperoartia</taxon>
        <taxon>Petromyzontiformes</taxon>
        <taxon>Petromyzontidae</taxon>
        <taxon>Petromyzon</taxon>
    </lineage>
</organism>
<dbReference type="SMART" id="SM00407">
    <property type="entry name" value="IGc1"/>
    <property type="match status" value="1"/>
</dbReference>